<organism evidence="2 3">
    <name type="scientific">Haloferula chungangensis</name>
    <dbReference type="NCBI Taxonomy" id="1048331"/>
    <lineage>
        <taxon>Bacteria</taxon>
        <taxon>Pseudomonadati</taxon>
        <taxon>Verrucomicrobiota</taxon>
        <taxon>Verrucomicrobiia</taxon>
        <taxon>Verrucomicrobiales</taxon>
        <taxon>Verrucomicrobiaceae</taxon>
        <taxon>Haloferula</taxon>
    </lineage>
</organism>
<comment type="caution">
    <text evidence="2">The sequence shown here is derived from an EMBL/GenBank/DDBJ whole genome shotgun (WGS) entry which is preliminary data.</text>
</comment>
<dbReference type="Proteomes" id="UP001596472">
    <property type="component" value="Unassembled WGS sequence"/>
</dbReference>
<keyword evidence="3" id="KW-1185">Reference proteome</keyword>
<accession>A0ABW2L2W6</accession>
<gene>
    <name evidence="2" type="ORF">ACFQY0_00450</name>
</gene>
<sequence>MKVTRRSFARLLGGLILPPTIAPALETKRLPLAPTFPVQESSDPVASRFLDAIKHQEPVPVFYQGGETPGAFRRFTPTALYRLSPGGPIFATGFCLLRHSTRTLRVDRVRLA</sequence>
<dbReference type="EMBL" id="JBHTBS010000001">
    <property type="protein sequence ID" value="MFC7335629.1"/>
    <property type="molecule type" value="Genomic_DNA"/>
</dbReference>
<feature type="chain" id="PRO_5047540791" evidence="1">
    <location>
        <begin position="25"/>
        <end position="112"/>
    </location>
</feature>
<evidence type="ECO:0000313" key="2">
    <source>
        <dbReference type="EMBL" id="MFC7335629.1"/>
    </source>
</evidence>
<protein>
    <submittedName>
        <fullName evidence="2">Uncharacterized protein</fullName>
    </submittedName>
</protein>
<dbReference type="PROSITE" id="PS52050">
    <property type="entry name" value="WYL"/>
    <property type="match status" value="1"/>
</dbReference>
<proteinExistence type="predicted"/>
<evidence type="ECO:0000256" key="1">
    <source>
        <dbReference type="SAM" id="SignalP"/>
    </source>
</evidence>
<evidence type="ECO:0000313" key="3">
    <source>
        <dbReference type="Proteomes" id="UP001596472"/>
    </source>
</evidence>
<reference evidence="3" key="1">
    <citation type="journal article" date="2019" name="Int. J. Syst. Evol. Microbiol.">
        <title>The Global Catalogue of Microorganisms (GCM) 10K type strain sequencing project: providing services to taxonomists for standard genome sequencing and annotation.</title>
        <authorList>
            <consortium name="The Broad Institute Genomics Platform"/>
            <consortium name="The Broad Institute Genome Sequencing Center for Infectious Disease"/>
            <person name="Wu L."/>
            <person name="Ma J."/>
        </authorList>
    </citation>
    <scope>NUCLEOTIDE SEQUENCE [LARGE SCALE GENOMIC DNA]</scope>
    <source>
        <strain evidence="3">CGMCC 4.1467</strain>
    </source>
</reference>
<name>A0ABW2L2W6_9BACT</name>
<dbReference type="RefSeq" id="WP_379707931.1">
    <property type="nucleotide sequence ID" value="NZ_JBHTBS010000001.1"/>
</dbReference>
<feature type="signal peptide" evidence="1">
    <location>
        <begin position="1"/>
        <end position="24"/>
    </location>
</feature>
<keyword evidence="1" id="KW-0732">Signal</keyword>